<keyword evidence="2" id="KW-0812">Transmembrane</keyword>
<name>A0A7G7YPD7_9CORY</name>
<feature type="region of interest" description="Disordered" evidence="1">
    <location>
        <begin position="110"/>
        <end position="136"/>
    </location>
</feature>
<dbReference type="Proteomes" id="UP000515275">
    <property type="component" value="Chromosome"/>
</dbReference>
<keyword evidence="4" id="KW-1185">Reference proteome</keyword>
<gene>
    <name evidence="3" type="ORF">GP473_06495</name>
</gene>
<dbReference type="EMBL" id="CP046883">
    <property type="protein sequence ID" value="QNH96357.1"/>
    <property type="molecule type" value="Genomic_DNA"/>
</dbReference>
<feature type="compositionally biased region" description="Basic and acidic residues" evidence="1">
    <location>
        <begin position="119"/>
        <end position="136"/>
    </location>
</feature>
<dbReference type="RefSeq" id="WP_185770108.1">
    <property type="nucleotide sequence ID" value="NZ_CP046883.1"/>
</dbReference>
<dbReference type="KEGG" id="cans:GP473_06495"/>
<dbReference type="AlphaFoldDB" id="A0A7G7YPD7"/>
<evidence type="ECO:0000256" key="1">
    <source>
        <dbReference type="SAM" id="MobiDB-lite"/>
    </source>
</evidence>
<organism evidence="3 4">
    <name type="scientific">Corynebacterium anserum</name>
    <dbReference type="NCBI Taxonomy" id="2684406"/>
    <lineage>
        <taxon>Bacteria</taxon>
        <taxon>Bacillati</taxon>
        <taxon>Actinomycetota</taxon>
        <taxon>Actinomycetes</taxon>
        <taxon>Mycobacteriales</taxon>
        <taxon>Corynebacteriaceae</taxon>
        <taxon>Corynebacterium</taxon>
    </lineage>
</organism>
<keyword evidence="2" id="KW-0472">Membrane</keyword>
<reference evidence="3 4" key="1">
    <citation type="submission" date="2019-12" db="EMBL/GenBank/DDBJ databases">
        <title>Corynebacterium sp. nov., isolated from feces of the Anser Albifrons in China.</title>
        <authorList>
            <person name="Liu Q."/>
        </authorList>
    </citation>
    <scope>NUCLEOTIDE SEQUENCE [LARGE SCALE GENOMIC DNA]</scope>
    <source>
        <strain evidence="3 4">23H37-10</strain>
    </source>
</reference>
<evidence type="ECO:0000313" key="3">
    <source>
        <dbReference type="EMBL" id="QNH96357.1"/>
    </source>
</evidence>
<evidence type="ECO:0000256" key="2">
    <source>
        <dbReference type="SAM" id="Phobius"/>
    </source>
</evidence>
<proteinExistence type="predicted"/>
<protein>
    <submittedName>
        <fullName evidence="3">Uncharacterized protein</fullName>
    </submittedName>
</protein>
<keyword evidence="2" id="KW-1133">Transmembrane helix</keyword>
<accession>A0A7G7YPD7</accession>
<sequence>MNTVSLIIAQEQINEGPMGPEFGKAAPVGLFVILALLVVVLALGFLMNKRIRRLERRRAFADKHGIDLFDTERLEQAMKEAGYEETTKGGIMYARTEVPQTDARFEPASGIQTGAEAIDAERRAQTETQQDKLNDQ</sequence>
<evidence type="ECO:0000313" key="4">
    <source>
        <dbReference type="Proteomes" id="UP000515275"/>
    </source>
</evidence>
<feature type="transmembrane region" description="Helical" evidence="2">
    <location>
        <begin position="28"/>
        <end position="48"/>
    </location>
</feature>